<reference evidence="2 3" key="1">
    <citation type="journal article" date="2019" name="Int. J. Syst. Evol. Microbiol.">
        <title>The Global Catalogue of Microorganisms (GCM) 10K type strain sequencing project: providing services to taxonomists for standard genome sequencing and annotation.</title>
        <authorList>
            <consortium name="The Broad Institute Genomics Platform"/>
            <consortium name="The Broad Institute Genome Sequencing Center for Infectious Disease"/>
            <person name="Wu L."/>
            <person name="Ma J."/>
        </authorList>
    </citation>
    <scope>NUCLEOTIDE SEQUENCE [LARGE SCALE GENOMIC DNA]</scope>
    <source>
        <strain evidence="2 3">JCM 6924</strain>
    </source>
</reference>
<feature type="compositionally biased region" description="Basic and acidic residues" evidence="1">
    <location>
        <begin position="48"/>
        <end position="58"/>
    </location>
</feature>
<dbReference type="EMBL" id="BAAATM010000026">
    <property type="protein sequence ID" value="GAA2557606.1"/>
    <property type="molecule type" value="Genomic_DNA"/>
</dbReference>
<proteinExistence type="predicted"/>
<organism evidence="2 3">
    <name type="scientific">Streptomyces levis</name>
    <dbReference type="NCBI Taxonomy" id="285566"/>
    <lineage>
        <taxon>Bacteria</taxon>
        <taxon>Bacillati</taxon>
        <taxon>Actinomycetota</taxon>
        <taxon>Actinomycetes</taxon>
        <taxon>Kitasatosporales</taxon>
        <taxon>Streptomycetaceae</taxon>
        <taxon>Streptomyces</taxon>
    </lineage>
</organism>
<keyword evidence="3" id="KW-1185">Reference proteome</keyword>
<evidence type="ECO:0000313" key="2">
    <source>
        <dbReference type="EMBL" id="GAA2557606.1"/>
    </source>
</evidence>
<sequence>MTELWHVGASGRALYDPPQRAEPLGLVRRLTLTAPESLARRTGPGHAGRRDQRADRRAPTRALGRPESYGAQQRPGRVPHHCLQRRSALTPDERPSPCLGVVSSVMLVDVWFQSFSWTLSLYIGISETLPDCSK</sequence>
<dbReference type="Proteomes" id="UP001501095">
    <property type="component" value="Unassembled WGS sequence"/>
</dbReference>
<feature type="region of interest" description="Disordered" evidence="1">
    <location>
        <begin position="35"/>
        <end position="95"/>
    </location>
</feature>
<evidence type="ECO:0000256" key="1">
    <source>
        <dbReference type="SAM" id="MobiDB-lite"/>
    </source>
</evidence>
<protein>
    <submittedName>
        <fullName evidence="2">Uncharacterized protein</fullName>
    </submittedName>
</protein>
<accession>A0ABN3P253</accession>
<name>A0ABN3P253_9ACTN</name>
<gene>
    <name evidence="2" type="ORF">GCM10010423_69120</name>
</gene>
<comment type="caution">
    <text evidence="2">The sequence shown here is derived from an EMBL/GenBank/DDBJ whole genome shotgun (WGS) entry which is preliminary data.</text>
</comment>
<evidence type="ECO:0000313" key="3">
    <source>
        <dbReference type="Proteomes" id="UP001501095"/>
    </source>
</evidence>